<dbReference type="GO" id="GO:0016887">
    <property type="term" value="F:ATP hydrolysis activity"/>
    <property type="evidence" value="ECO:0007669"/>
    <property type="project" value="InterPro"/>
</dbReference>
<evidence type="ECO:0000313" key="6">
    <source>
        <dbReference type="EMBL" id="WHI60374.1"/>
    </source>
</evidence>
<evidence type="ECO:0000256" key="4">
    <source>
        <dbReference type="ARBA" id="ARBA00022840"/>
    </source>
</evidence>
<evidence type="ECO:0000256" key="1">
    <source>
        <dbReference type="ARBA" id="ARBA00005417"/>
    </source>
</evidence>
<dbReference type="AlphaFoldDB" id="A0AAX3W6I9"/>
<keyword evidence="2" id="KW-0813">Transport</keyword>
<dbReference type="InterPro" id="IPR027417">
    <property type="entry name" value="P-loop_NTPase"/>
</dbReference>
<dbReference type="InterPro" id="IPR050763">
    <property type="entry name" value="ABC_transporter_ATP-binding"/>
</dbReference>
<evidence type="ECO:0000313" key="7">
    <source>
        <dbReference type="Proteomes" id="UP001223261"/>
    </source>
</evidence>
<accession>A0AAX3W6I9</accession>
<name>A0AAX3W6I9_MAMLE</name>
<dbReference type="PROSITE" id="PS00211">
    <property type="entry name" value="ABC_TRANSPORTER_1"/>
    <property type="match status" value="1"/>
</dbReference>
<dbReference type="RefSeq" id="WP_064211243.1">
    <property type="nucleotide sequence ID" value="NZ_CP059679.1"/>
</dbReference>
<dbReference type="InterPro" id="IPR017871">
    <property type="entry name" value="ABC_transporter-like_CS"/>
</dbReference>
<dbReference type="InterPro" id="IPR003593">
    <property type="entry name" value="AAA+_ATPase"/>
</dbReference>
<sequence>MNNILSVKNLNKHYGDNHVLKDVSISINENEIISILGRNGAGKTTLIESIFNLNNKSSGEIKFFDFPTNLYNDLVKEKIGVQLQISELFPNQTVHEILETFNIIKRNKTDIPNIIKQFSLKNILSKKIKTLSVGQKQRLMVCIAFIGSPNLIILDEPTSGIDPQIRRKIWDNIMSLKNKNNSVLFTTHDMTEAYSYSDKIIILKEGYVVENDTPKNLLSKYQKENLEDVFIEVTGEILREDD</sequence>
<evidence type="ECO:0000256" key="2">
    <source>
        <dbReference type="ARBA" id="ARBA00022448"/>
    </source>
</evidence>
<reference evidence="6" key="1">
    <citation type="journal article" date="2023" name="Antibiotics">
        <title>Prevalence and Molecular Characterization of Methicillin-Resistant Staphylococci (MRS) and Mammaliicocci (MRM) in Dromedary Camels from Algeria: First Detection of SCCmec-mecC Hybrid in Methicillin-Resistant Mammaliicoccus lentus.</title>
        <authorList>
            <person name="Belhout C."/>
            <person name="Boyen F."/>
            <person name="Vereecke N."/>
            <person name="Theuns S."/>
            <person name="Taibi N."/>
            <person name="Stegger M."/>
            <person name="de la Fe-Rodriguez P.Y."/>
            <person name="Bouayad L."/>
            <person name="Elgroud R."/>
            <person name="Butaye P."/>
        </authorList>
    </citation>
    <scope>NUCLEOTIDE SEQUENCE</scope>
    <source>
        <strain evidence="6">7048</strain>
    </source>
</reference>
<dbReference type="Proteomes" id="UP001223261">
    <property type="component" value="Chromosome"/>
</dbReference>
<dbReference type="Pfam" id="PF00005">
    <property type="entry name" value="ABC_tran"/>
    <property type="match status" value="1"/>
</dbReference>
<dbReference type="InterPro" id="IPR003439">
    <property type="entry name" value="ABC_transporter-like_ATP-bd"/>
</dbReference>
<dbReference type="PANTHER" id="PTHR42711">
    <property type="entry name" value="ABC TRANSPORTER ATP-BINDING PROTEIN"/>
    <property type="match status" value="1"/>
</dbReference>
<dbReference type="SMART" id="SM00382">
    <property type="entry name" value="AAA"/>
    <property type="match status" value="1"/>
</dbReference>
<dbReference type="SUPFAM" id="SSF52540">
    <property type="entry name" value="P-loop containing nucleoside triphosphate hydrolases"/>
    <property type="match status" value="1"/>
</dbReference>
<evidence type="ECO:0000259" key="5">
    <source>
        <dbReference type="PROSITE" id="PS50893"/>
    </source>
</evidence>
<keyword evidence="4 6" id="KW-0067">ATP-binding</keyword>
<dbReference type="GO" id="GO:0005524">
    <property type="term" value="F:ATP binding"/>
    <property type="evidence" value="ECO:0007669"/>
    <property type="project" value="UniProtKB-KW"/>
</dbReference>
<protein>
    <submittedName>
        <fullName evidence="6">ABC transporter ATP-binding protein</fullName>
    </submittedName>
</protein>
<dbReference type="PANTHER" id="PTHR42711:SF5">
    <property type="entry name" value="ABC TRANSPORTER ATP-BINDING PROTEIN NATA"/>
    <property type="match status" value="1"/>
</dbReference>
<gene>
    <name evidence="6" type="ORF">PYH69_01745</name>
</gene>
<evidence type="ECO:0000256" key="3">
    <source>
        <dbReference type="ARBA" id="ARBA00022741"/>
    </source>
</evidence>
<dbReference type="Gene3D" id="3.40.50.300">
    <property type="entry name" value="P-loop containing nucleotide triphosphate hydrolases"/>
    <property type="match status" value="1"/>
</dbReference>
<comment type="similarity">
    <text evidence="1">Belongs to the ABC transporter superfamily.</text>
</comment>
<feature type="domain" description="ABC transporter" evidence="5">
    <location>
        <begin position="5"/>
        <end position="230"/>
    </location>
</feature>
<proteinExistence type="inferred from homology"/>
<dbReference type="CDD" id="cd03230">
    <property type="entry name" value="ABC_DR_subfamily_A"/>
    <property type="match status" value="1"/>
</dbReference>
<dbReference type="EMBL" id="CP118848">
    <property type="protein sequence ID" value="WHI60374.1"/>
    <property type="molecule type" value="Genomic_DNA"/>
</dbReference>
<organism evidence="6 7">
    <name type="scientific">Mammaliicoccus lentus</name>
    <name type="common">Staphylococcus lentus</name>
    <dbReference type="NCBI Taxonomy" id="42858"/>
    <lineage>
        <taxon>Bacteria</taxon>
        <taxon>Bacillati</taxon>
        <taxon>Bacillota</taxon>
        <taxon>Bacilli</taxon>
        <taxon>Bacillales</taxon>
        <taxon>Staphylococcaceae</taxon>
        <taxon>Mammaliicoccus</taxon>
    </lineage>
</organism>
<dbReference type="PROSITE" id="PS50893">
    <property type="entry name" value="ABC_TRANSPORTER_2"/>
    <property type="match status" value="1"/>
</dbReference>
<keyword evidence="3" id="KW-0547">Nucleotide-binding</keyword>